<evidence type="ECO:0000256" key="1">
    <source>
        <dbReference type="SAM" id="MobiDB-lite"/>
    </source>
</evidence>
<protein>
    <submittedName>
        <fullName evidence="2">Uncharacterized protein</fullName>
    </submittedName>
</protein>
<proteinExistence type="predicted"/>
<comment type="caution">
    <text evidence="2">The sequence shown here is derived from an EMBL/GenBank/DDBJ whole genome shotgun (WGS) entry which is preliminary data.</text>
</comment>
<keyword evidence="3" id="KW-1185">Reference proteome</keyword>
<sequence length="96" mass="10146">MFQTTTVPDRIAAVIACQTSRRDGQGQKAGRNTVAAHDTCPQALRVHPVLGPEKIGAEATRPVPVSESKPHSSQSQSNIRVDAQMSLQENAASKGA</sequence>
<reference evidence="2 3" key="1">
    <citation type="journal article" date="2018" name="Nat. Ecol. Evol.">
        <title>Shark genomes provide insights into elasmobranch evolution and the origin of vertebrates.</title>
        <authorList>
            <person name="Hara Y"/>
            <person name="Yamaguchi K"/>
            <person name="Onimaru K"/>
            <person name="Kadota M"/>
            <person name="Koyanagi M"/>
            <person name="Keeley SD"/>
            <person name="Tatsumi K"/>
            <person name="Tanaka K"/>
            <person name="Motone F"/>
            <person name="Kageyama Y"/>
            <person name="Nozu R"/>
            <person name="Adachi N"/>
            <person name="Nishimura O"/>
            <person name="Nakagawa R"/>
            <person name="Tanegashima C"/>
            <person name="Kiyatake I"/>
            <person name="Matsumoto R"/>
            <person name="Murakumo K"/>
            <person name="Nishida K"/>
            <person name="Terakita A"/>
            <person name="Kuratani S"/>
            <person name="Sato K"/>
            <person name="Hyodo S Kuraku.S."/>
        </authorList>
    </citation>
    <scope>NUCLEOTIDE SEQUENCE [LARGE SCALE GENOMIC DNA]</scope>
</reference>
<dbReference type="EMBL" id="BEZZ01000896">
    <property type="protein sequence ID" value="GCC36847.1"/>
    <property type="molecule type" value="Genomic_DNA"/>
</dbReference>
<feature type="region of interest" description="Disordered" evidence="1">
    <location>
        <begin position="47"/>
        <end position="96"/>
    </location>
</feature>
<accession>A0A401T2N9</accession>
<feature type="compositionally biased region" description="Polar residues" evidence="1">
    <location>
        <begin position="85"/>
        <end position="96"/>
    </location>
</feature>
<evidence type="ECO:0000313" key="2">
    <source>
        <dbReference type="EMBL" id="GCC36847.1"/>
    </source>
</evidence>
<evidence type="ECO:0000313" key="3">
    <source>
        <dbReference type="Proteomes" id="UP000287033"/>
    </source>
</evidence>
<dbReference type="AlphaFoldDB" id="A0A401T2N9"/>
<dbReference type="Proteomes" id="UP000287033">
    <property type="component" value="Unassembled WGS sequence"/>
</dbReference>
<organism evidence="2 3">
    <name type="scientific">Chiloscyllium punctatum</name>
    <name type="common">Brownbanded bambooshark</name>
    <name type="synonym">Hemiscyllium punctatum</name>
    <dbReference type="NCBI Taxonomy" id="137246"/>
    <lineage>
        <taxon>Eukaryota</taxon>
        <taxon>Metazoa</taxon>
        <taxon>Chordata</taxon>
        <taxon>Craniata</taxon>
        <taxon>Vertebrata</taxon>
        <taxon>Chondrichthyes</taxon>
        <taxon>Elasmobranchii</taxon>
        <taxon>Galeomorphii</taxon>
        <taxon>Galeoidea</taxon>
        <taxon>Orectolobiformes</taxon>
        <taxon>Hemiscylliidae</taxon>
        <taxon>Chiloscyllium</taxon>
    </lineage>
</organism>
<name>A0A401T2N9_CHIPU</name>
<gene>
    <name evidence="2" type="ORF">chiPu_0015347</name>
</gene>